<keyword evidence="1" id="KW-0540">Nuclease</keyword>
<name>A0A1E5W314_9POAL</name>
<sequence length="227" mass="25192">MRRPSSASAPSPPWKPPSPTTTASPGRGSGRPPRPGTLRGMFRRDRRSQPYTVRAIALCVGGSHALVYQPCAPWEPSTGATGKIEFYRNKMQELHAFLGDARVTVACLGADEAAKKLARSWGRHVARPTDLKRLVERAYGKDVEVDVEVDGRMERRRVNMRKGLGLEGMALLMLGQEMQLEKTPARAAQADWGRMVERDELMYATRDAYLCFEIAVRCLHKLGASVT</sequence>
<dbReference type="GO" id="GO:0005737">
    <property type="term" value="C:cytoplasm"/>
    <property type="evidence" value="ECO:0007669"/>
    <property type="project" value="TreeGrafter"/>
</dbReference>
<dbReference type="GO" id="GO:0008408">
    <property type="term" value="F:3'-5' exonuclease activity"/>
    <property type="evidence" value="ECO:0007669"/>
    <property type="project" value="TreeGrafter"/>
</dbReference>
<dbReference type="SUPFAM" id="SSF53098">
    <property type="entry name" value="Ribonuclease H-like"/>
    <property type="match status" value="1"/>
</dbReference>
<proteinExistence type="predicted"/>
<dbReference type="PANTHER" id="PTHR13620:SF54">
    <property type="entry name" value="OS01G0566000 PROTEIN"/>
    <property type="match status" value="1"/>
</dbReference>
<evidence type="ECO:0000256" key="2">
    <source>
        <dbReference type="ARBA" id="ARBA00022801"/>
    </source>
</evidence>
<gene>
    <name evidence="4" type="ORF">BAE44_0007179</name>
</gene>
<evidence type="ECO:0000313" key="4">
    <source>
        <dbReference type="EMBL" id="OEL31796.1"/>
    </source>
</evidence>
<evidence type="ECO:0000313" key="5">
    <source>
        <dbReference type="Proteomes" id="UP000095767"/>
    </source>
</evidence>
<dbReference type="Proteomes" id="UP000095767">
    <property type="component" value="Unassembled WGS sequence"/>
</dbReference>
<dbReference type="InterPro" id="IPR036397">
    <property type="entry name" value="RNaseH_sf"/>
</dbReference>
<dbReference type="InterPro" id="IPR051132">
    <property type="entry name" value="3-5_Exonuclease_domain"/>
</dbReference>
<evidence type="ECO:0000256" key="1">
    <source>
        <dbReference type="ARBA" id="ARBA00022722"/>
    </source>
</evidence>
<dbReference type="STRING" id="888268.A0A1E5W314"/>
<evidence type="ECO:0000256" key="3">
    <source>
        <dbReference type="SAM" id="MobiDB-lite"/>
    </source>
</evidence>
<dbReference type="GO" id="GO:0003676">
    <property type="term" value="F:nucleic acid binding"/>
    <property type="evidence" value="ECO:0007669"/>
    <property type="project" value="InterPro"/>
</dbReference>
<feature type="region of interest" description="Disordered" evidence="3">
    <location>
        <begin position="1"/>
        <end position="45"/>
    </location>
</feature>
<reference evidence="4 5" key="1">
    <citation type="submission" date="2016-09" db="EMBL/GenBank/DDBJ databases">
        <title>The draft genome of Dichanthelium oligosanthes: A C3 panicoid grass species.</title>
        <authorList>
            <person name="Studer A.J."/>
            <person name="Schnable J.C."/>
            <person name="Brutnell T.P."/>
        </authorList>
    </citation>
    <scope>NUCLEOTIDE SEQUENCE [LARGE SCALE GENOMIC DNA]</scope>
    <source>
        <strain evidence="5">cv. Kellogg 1175</strain>
        <tissue evidence="4">Leaf</tissue>
    </source>
</reference>
<feature type="compositionally biased region" description="Pro residues" evidence="3">
    <location>
        <begin position="10"/>
        <end position="19"/>
    </location>
</feature>
<protein>
    <recommendedName>
        <fullName evidence="6">3'-5' exonuclease domain-containing protein</fullName>
    </recommendedName>
</protein>
<dbReference type="AlphaFoldDB" id="A0A1E5W314"/>
<accession>A0A1E5W314</accession>
<evidence type="ECO:0008006" key="6">
    <source>
        <dbReference type="Google" id="ProtNLM"/>
    </source>
</evidence>
<dbReference type="GO" id="GO:0005634">
    <property type="term" value="C:nucleus"/>
    <property type="evidence" value="ECO:0007669"/>
    <property type="project" value="TreeGrafter"/>
</dbReference>
<dbReference type="EMBL" id="LWDX02022700">
    <property type="protein sequence ID" value="OEL31796.1"/>
    <property type="molecule type" value="Genomic_DNA"/>
</dbReference>
<dbReference type="OrthoDB" id="1651883at2759"/>
<keyword evidence="5" id="KW-1185">Reference proteome</keyword>
<comment type="caution">
    <text evidence="4">The sequence shown here is derived from an EMBL/GenBank/DDBJ whole genome shotgun (WGS) entry which is preliminary data.</text>
</comment>
<keyword evidence="2" id="KW-0378">Hydrolase</keyword>
<dbReference type="InterPro" id="IPR012337">
    <property type="entry name" value="RNaseH-like_sf"/>
</dbReference>
<dbReference type="Gene3D" id="3.30.420.10">
    <property type="entry name" value="Ribonuclease H-like superfamily/Ribonuclease H"/>
    <property type="match status" value="1"/>
</dbReference>
<organism evidence="4 5">
    <name type="scientific">Dichanthelium oligosanthes</name>
    <dbReference type="NCBI Taxonomy" id="888268"/>
    <lineage>
        <taxon>Eukaryota</taxon>
        <taxon>Viridiplantae</taxon>
        <taxon>Streptophyta</taxon>
        <taxon>Embryophyta</taxon>
        <taxon>Tracheophyta</taxon>
        <taxon>Spermatophyta</taxon>
        <taxon>Magnoliopsida</taxon>
        <taxon>Liliopsida</taxon>
        <taxon>Poales</taxon>
        <taxon>Poaceae</taxon>
        <taxon>PACMAD clade</taxon>
        <taxon>Panicoideae</taxon>
        <taxon>Panicodae</taxon>
        <taxon>Paniceae</taxon>
        <taxon>Dichantheliinae</taxon>
        <taxon>Dichanthelium</taxon>
    </lineage>
</organism>
<dbReference type="PANTHER" id="PTHR13620">
    <property type="entry name" value="3-5 EXONUCLEASE"/>
    <property type="match status" value="1"/>
</dbReference>